<dbReference type="InterPro" id="IPR036291">
    <property type="entry name" value="NAD(P)-bd_dom_sf"/>
</dbReference>
<dbReference type="PANTHER" id="PTHR47534">
    <property type="entry name" value="YALI0E05731P"/>
    <property type="match status" value="1"/>
</dbReference>
<proteinExistence type="predicted"/>
<keyword evidence="4" id="KW-1185">Reference proteome</keyword>
<keyword evidence="2" id="KW-1133">Transmembrane helix</keyword>
<accession>A0A8K0R1G5</accession>
<dbReference type="SUPFAM" id="SSF51735">
    <property type="entry name" value="NAD(P)-binding Rossmann-fold domains"/>
    <property type="match status" value="1"/>
</dbReference>
<name>A0A8K0R1G5_9PLEO</name>
<dbReference type="PANTHER" id="PTHR47534:SF3">
    <property type="entry name" value="ALCOHOL DEHYDROGENASE-LIKE C-TERMINAL DOMAIN-CONTAINING PROTEIN"/>
    <property type="match status" value="1"/>
</dbReference>
<keyword evidence="1" id="KW-0560">Oxidoreductase</keyword>
<evidence type="ECO:0000313" key="3">
    <source>
        <dbReference type="EMBL" id="KAH7079496.1"/>
    </source>
</evidence>
<feature type="transmembrane region" description="Helical" evidence="2">
    <location>
        <begin position="20"/>
        <end position="43"/>
    </location>
</feature>
<evidence type="ECO:0000256" key="2">
    <source>
        <dbReference type="SAM" id="Phobius"/>
    </source>
</evidence>
<dbReference type="AlphaFoldDB" id="A0A8K0R1G5"/>
<dbReference type="InterPro" id="IPR052228">
    <property type="entry name" value="Sec_Metab_Biosynth_Oxidored"/>
</dbReference>
<dbReference type="OrthoDB" id="2898509at2759"/>
<sequence>MPNLTTIRESIATLPKGPPLVVAITGGTTGIGSYIAAAFARAFSKQGHKLRIYVIGRSTSRAETVLEYGRATSPGSDWRFIQAEDLSLMSDVERISKEIIRQEEEKPFAGGVPRLDALYMSQALSPLQPSKHSISSTTLPIGTPSPQVYGPTSVRTHVAFMKTFLFESLADKYAGKISFVHIYPGLVDGPTFYSDVNPLWFRMLWRVMKPLMGWYMNSPEDCGSREVRGGSYGVGQRGDEMKDKVWEHTMGVLEGIEKKSAVS</sequence>
<keyword evidence="2" id="KW-0812">Transmembrane</keyword>
<evidence type="ECO:0000313" key="4">
    <source>
        <dbReference type="Proteomes" id="UP000813461"/>
    </source>
</evidence>
<protein>
    <recommendedName>
        <fullName evidence="5">NAD(P)-binding protein</fullName>
    </recommendedName>
</protein>
<comment type="caution">
    <text evidence="3">The sequence shown here is derived from an EMBL/GenBank/DDBJ whole genome shotgun (WGS) entry which is preliminary data.</text>
</comment>
<dbReference type="EMBL" id="JAGMVJ010000016">
    <property type="protein sequence ID" value="KAH7079496.1"/>
    <property type="molecule type" value="Genomic_DNA"/>
</dbReference>
<dbReference type="Gene3D" id="3.40.50.720">
    <property type="entry name" value="NAD(P)-binding Rossmann-like Domain"/>
    <property type="match status" value="1"/>
</dbReference>
<reference evidence="3" key="1">
    <citation type="journal article" date="2021" name="Nat. Commun.">
        <title>Genetic determinants of endophytism in the Arabidopsis root mycobiome.</title>
        <authorList>
            <person name="Mesny F."/>
            <person name="Miyauchi S."/>
            <person name="Thiergart T."/>
            <person name="Pickel B."/>
            <person name="Atanasova L."/>
            <person name="Karlsson M."/>
            <person name="Huettel B."/>
            <person name="Barry K.W."/>
            <person name="Haridas S."/>
            <person name="Chen C."/>
            <person name="Bauer D."/>
            <person name="Andreopoulos W."/>
            <person name="Pangilinan J."/>
            <person name="LaButti K."/>
            <person name="Riley R."/>
            <person name="Lipzen A."/>
            <person name="Clum A."/>
            <person name="Drula E."/>
            <person name="Henrissat B."/>
            <person name="Kohler A."/>
            <person name="Grigoriev I.V."/>
            <person name="Martin F.M."/>
            <person name="Hacquard S."/>
        </authorList>
    </citation>
    <scope>NUCLEOTIDE SEQUENCE</scope>
    <source>
        <strain evidence="3">MPI-SDFR-AT-0120</strain>
    </source>
</reference>
<keyword evidence="2" id="KW-0472">Membrane</keyword>
<gene>
    <name evidence="3" type="ORF">FB567DRAFT_450042</name>
</gene>
<organism evidence="3 4">
    <name type="scientific">Paraphoma chrysanthemicola</name>
    <dbReference type="NCBI Taxonomy" id="798071"/>
    <lineage>
        <taxon>Eukaryota</taxon>
        <taxon>Fungi</taxon>
        <taxon>Dikarya</taxon>
        <taxon>Ascomycota</taxon>
        <taxon>Pezizomycotina</taxon>
        <taxon>Dothideomycetes</taxon>
        <taxon>Pleosporomycetidae</taxon>
        <taxon>Pleosporales</taxon>
        <taxon>Pleosporineae</taxon>
        <taxon>Phaeosphaeriaceae</taxon>
        <taxon>Paraphoma</taxon>
    </lineage>
</organism>
<evidence type="ECO:0008006" key="5">
    <source>
        <dbReference type="Google" id="ProtNLM"/>
    </source>
</evidence>
<evidence type="ECO:0000256" key="1">
    <source>
        <dbReference type="ARBA" id="ARBA00023002"/>
    </source>
</evidence>
<dbReference type="GO" id="GO:0016491">
    <property type="term" value="F:oxidoreductase activity"/>
    <property type="evidence" value="ECO:0007669"/>
    <property type="project" value="UniProtKB-KW"/>
</dbReference>
<dbReference type="Proteomes" id="UP000813461">
    <property type="component" value="Unassembled WGS sequence"/>
</dbReference>